<evidence type="ECO:0000313" key="1">
    <source>
        <dbReference type="EMBL" id="ATL28729.1"/>
    </source>
</evidence>
<proteinExistence type="predicted"/>
<keyword evidence="2" id="KW-1185">Reference proteome</keyword>
<dbReference type="Proteomes" id="UP000221011">
    <property type="component" value="Chromosome"/>
</dbReference>
<dbReference type="RefSeq" id="WP_418952795.1">
    <property type="nucleotide sequence ID" value="NZ_CP022685.1"/>
</dbReference>
<evidence type="ECO:0000313" key="2">
    <source>
        <dbReference type="Proteomes" id="UP000221011"/>
    </source>
</evidence>
<protein>
    <submittedName>
        <fullName evidence="1">Uncharacterized protein</fullName>
    </submittedName>
</protein>
<dbReference type="AlphaFoldDB" id="A0A291QAK6"/>
<dbReference type="EMBL" id="CP022685">
    <property type="protein sequence ID" value="ATL28729.1"/>
    <property type="molecule type" value="Genomic_DNA"/>
</dbReference>
<dbReference type="KEGG" id="sfk:KY5_3711"/>
<gene>
    <name evidence="1" type="ORF">KY5_3711</name>
</gene>
<accession>A0A291QAK6</accession>
<organism evidence="1 2">
    <name type="scientific">Streptomyces formicae</name>
    <dbReference type="NCBI Taxonomy" id="1616117"/>
    <lineage>
        <taxon>Bacteria</taxon>
        <taxon>Bacillati</taxon>
        <taxon>Actinomycetota</taxon>
        <taxon>Actinomycetes</taxon>
        <taxon>Kitasatosporales</taxon>
        <taxon>Streptomycetaceae</taxon>
        <taxon>Streptomyces</taxon>
    </lineage>
</organism>
<reference evidence="1 2" key="1">
    <citation type="submission" date="2017-08" db="EMBL/GenBank/DDBJ databases">
        <title>Complete Genome Sequence of Streptomyces formicae KY5, the formicamycin producer.</title>
        <authorList>
            <person name="Holmes N.A."/>
            <person name="Devine R."/>
            <person name="Qin Z."/>
            <person name="Seipke R.F."/>
            <person name="Wilkinson B."/>
            <person name="Hutchings M.I."/>
        </authorList>
    </citation>
    <scope>NUCLEOTIDE SEQUENCE [LARGE SCALE GENOMIC DNA]</scope>
    <source>
        <strain evidence="1 2">KY5</strain>
    </source>
</reference>
<sequence length="120" mass="12706">MGAPPGDCPQCWQHAYDKSIHRRLKPREDCPQCVDHMVNALPVPRAQEAVHLVVSTSTPAKEKSMSEKNRAVFDFGDANVTFGGPIVMGDQVGVSSGIVHGDVVMGGSANTSASADDDSE</sequence>
<name>A0A291QAK6_9ACTN</name>